<feature type="compositionally biased region" description="Basic and acidic residues" evidence="1">
    <location>
        <begin position="70"/>
        <end position="81"/>
    </location>
</feature>
<dbReference type="VEuPathDB" id="TriTrypDB:ADEAN_000196500"/>
<reference evidence="2 3" key="1">
    <citation type="submission" date="2020-08" db="EMBL/GenBank/DDBJ databases">
        <authorList>
            <person name="Newling K."/>
            <person name="Davey J."/>
            <person name="Forrester S."/>
        </authorList>
    </citation>
    <scope>NUCLEOTIDE SEQUENCE [LARGE SCALE GENOMIC DNA]</scope>
    <source>
        <strain evidence="3">Crithidia deanei Carvalho (ATCC PRA-265)</strain>
    </source>
</reference>
<evidence type="ECO:0000256" key="1">
    <source>
        <dbReference type="SAM" id="MobiDB-lite"/>
    </source>
</evidence>
<accession>A0A7G2C402</accession>
<evidence type="ECO:0000313" key="3">
    <source>
        <dbReference type="Proteomes" id="UP000515908"/>
    </source>
</evidence>
<protein>
    <submittedName>
        <fullName evidence="2">Uncharacterized protein</fullName>
    </submittedName>
</protein>
<proteinExistence type="predicted"/>
<sequence length="277" mass="30616">MSPLQYVYLNMRICNVLLPSSRELELEMLESIQEDLIVDATYNEDDDQALYFGRAPGFVVPANVSSQRKPSRDPLLDDLNRKRPSGSDWRNLGWGGENDEGSVAGAVSTDSFAEATVKDCAVATWDPTRLPHLNYGQFWASMLELADNWTSTAAHPAEYAAFLMELYVEVFGHNFDEEDPALAEALQASAAQLAAETTCEEEVEKAIREFHELMDNVIEEYSESASERGLEDSRDAFFSPPLSDDDLDSLPSHYSSCSSMDSVFSLLDATEGGVGVL</sequence>
<dbReference type="AlphaFoldDB" id="A0A7G2C402"/>
<keyword evidence="3" id="KW-1185">Reference proteome</keyword>
<feature type="region of interest" description="Disordered" evidence="1">
    <location>
        <begin position="63"/>
        <end position="96"/>
    </location>
</feature>
<evidence type="ECO:0000313" key="2">
    <source>
        <dbReference type="EMBL" id="CAD2214518.1"/>
    </source>
</evidence>
<name>A0A7G2C402_9TRYP</name>
<gene>
    <name evidence="2" type="ORF">ADEAN_000196500</name>
</gene>
<dbReference type="Proteomes" id="UP000515908">
    <property type="component" value="Chromosome 03"/>
</dbReference>
<dbReference type="EMBL" id="LR877147">
    <property type="protein sequence ID" value="CAD2214518.1"/>
    <property type="molecule type" value="Genomic_DNA"/>
</dbReference>
<organism evidence="2 3">
    <name type="scientific">Angomonas deanei</name>
    <dbReference type="NCBI Taxonomy" id="59799"/>
    <lineage>
        <taxon>Eukaryota</taxon>
        <taxon>Discoba</taxon>
        <taxon>Euglenozoa</taxon>
        <taxon>Kinetoplastea</taxon>
        <taxon>Metakinetoplastina</taxon>
        <taxon>Trypanosomatida</taxon>
        <taxon>Trypanosomatidae</taxon>
        <taxon>Strigomonadinae</taxon>
        <taxon>Angomonas</taxon>
    </lineage>
</organism>